<evidence type="ECO:0000256" key="5">
    <source>
        <dbReference type="ARBA" id="ARBA00022692"/>
    </source>
</evidence>
<comment type="pathway">
    <text evidence="2">Secondary metabolite biosynthesis.</text>
</comment>
<dbReference type="AlphaFoldDB" id="J4UH01"/>
<protein>
    <recommendedName>
        <fullName evidence="9">Wax synthase domain-containing protein</fullName>
    </recommendedName>
</protein>
<dbReference type="KEGG" id="tasa:A1Q1_08028"/>
<dbReference type="VEuPathDB" id="FungiDB:A1Q1_08028"/>
<organism evidence="10 11">
    <name type="scientific">Trichosporon asahii var. asahii (strain ATCC 90039 / CBS 2479 / JCM 2466 / KCTC 7840 / NBRC 103889/ NCYC 2677 / UAMH 7654)</name>
    <name type="common">Yeast</name>
    <dbReference type="NCBI Taxonomy" id="1186058"/>
    <lineage>
        <taxon>Eukaryota</taxon>
        <taxon>Fungi</taxon>
        <taxon>Dikarya</taxon>
        <taxon>Basidiomycota</taxon>
        <taxon>Agaricomycotina</taxon>
        <taxon>Tremellomycetes</taxon>
        <taxon>Trichosporonales</taxon>
        <taxon>Trichosporonaceae</taxon>
        <taxon>Trichosporon</taxon>
    </lineage>
</organism>
<dbReference type="GeneID" id="25991540"/>
<keyword evidence="5 8" id="KW-0812">Transmembrane</keyword>
<evidence type="ECO:0000256" key="7">
    <source>
        <dbReference type="ARBA" id="ARBA00023136"/>
    </source>
</evidence>
<dbReference type="RefSeq" id="XP_014181689.1">
    <property type="nucleotide sequence ID" value="XM_014326214.1"/>
</dbReference>
<evidence type="ECO:0000256" key="2">
    <source>
        <dbReference type="ARBA" id="ARBA00005179"/>
    </source>
</evidence>
<comment type="subcellular location">
    <subcellularLocation>
        <location evidence="1">Membrane</location>
        <topology evidence="1">Multi-pass membrane protein</topology>
    </subcellularLocation>
</comment>
<dbReference type="GO" id="GO:0008374">
    <property type="term" value="F:O-acyltransferase activity"/>
    <property type="evidence" value="ECO:0007669"/>
    <property type="project" value="InterPro"/>
</dbReference>
<dbReference type="HOGENOM" id="CLU_774312_0_0_1"/>
<dbReference type="GO" id="GO:0006629">
    <property type="term" value="P:lipid metabolic process"/>
    <property type="evidence" value="ECO:0007669"/>
    <property type="project" value="InterPro"/>
</dbReference>
<feature type="domain" description="Wax synthase" evidence="9">
    <location>
        <begin position="196"/>
        <end position="272"/>
    </location>
</feature>
<sequence>MAFFHLLLKCYELGTCSQIRDSRAFSLPRRVLCAFDLLINLRLFGLGAQLETPIEARGSRSSRARPERHLSHLYRLVPPSRLDAVIGHAFDAWLGYAIASLVISAIRFACGAVQSSGPYDVWSLQGGAGALGHESVFMPDGEAMTAHNGWGPLMVFCARSFLIPFLAVQLLTAIYHLCATFFVATRLWSVEGWAIDLFSNPGAADSLLNFWSRRWHQVLRHDFLILASLFEPFVPSLFRVCLPFGASAILHALMGLNSTSPPDPAKQLTFFAIHGLGFLIELSYNRIKGKRVHGFWGRIWFLTIMGLTANVSGGAWTDAGWGVIVDWIFPPGGTGDKVVLRGVEYARRYIHNWRMKRV</sequence>
<name>J4UH01_TRIAS</name>
<proteinExistence type="inferred from homology"/>
<reference evidence="10 11" key="1">
    <citation type="journal article" date="2012" name="Eukaryot. Cell">
        <title>Draft genome sequence of CBS 2479, the standard type strain of Trichosporon asahii.</title>
        <authorList>
            <person name="Yang R.Y."/>
            <person name="Li H.T."/>
            <person name="Zhu H."/>
            <person name="Zhou G.P."/>
            <person name="Wang M."/>
            <person name="Wang L."/>
        </authorList>
    </citation>
    <scope>NUCLEOTIDE SEQUENCE [LARGE SCALE GENOMIC DNA]</scope>
    <source>
        <strain evidence="11">ATCC 90039 / CBS 2479 / JCM 2466 / KCTC 7840 / NCYC 2677 / UAMH 7654</strain>
    </source>
</reference>
<evidence type="ECO:0000259" key="9">
    <source>
        <dbReference type="Pfam" id="PF13813"/>
    </source>
</evidence>
<gene>
    <name evidence="10" type="ORF">A1Q1_08028</name>
</gene>
<dbReference type="InterPro" id="IPR044851">
    <property type="entry name" value="Wax_synthase"/>
</dbReference>
<dbReference type="GO" id="GO:0016020">
    <property type="term" value="C:membrane"/>
    <property type="evidence" value="ECO:0007669"/>
    <property type="project" value="UniProtKB-SubCell"/>
</dbReference>
<accession>J4UH01</accession>
<evidence type="ECO:0000313" key="10">
    <source>
        <dbReference type="EMBL" id="EJT50815.1"/>
    </source>
</evidence>
<dbReference type="PANTHER" id="PTHR31595">
    <property type="entry name" value="LONG-CHAIN-ALCOHOL O-FATTY-ACYLTRANSFERASE 3-RELATED"/>
    <property type="match status" value="1"/>
</dbReference>
<feature type="transmembrane region" description="Helical" evidence="8">
    <location>
        <begin position="161"/>
        <end position="184"/>
    </location>
</feature>
<evidence type="ECO:0000313" key="11">
    <source>
        <dbReference type="Proteomes" id="UP000002748"/>
    </source>
</evidence>
<feature type="transmembrane region" description="Helical" evidence="8">
    <location>
        <begin position="299"/>
        <end position="317"/>
    </location>
</feature>
<dbReference type="InterPro" id="IPR032805">
    <property type="entry name" value="Wax_synthase_dom"/>
</dbReference>
<evidence type="ECO:0000256" key="4">
    <source>
        <dbReference type="ARBA" id="ARBA00022679"/>
    </source>
</evidence>
<dbReference type="Pfam" id="PF13813">
    <property type="entry name" value="MBOAT_2"/>
    <property type="match status" value="1"/>
</dbReference>
<dbReference type="PANTHER" id="PTHR31595:SF57">
    <property type="entry name" value="OS04G0481900 PROTEIN"/>
    <property type="match status" value="1"/>
</dbReference>
<evidence type="ECO:0000256" key="6">
    <source>
        <dbReference type="ARBA" id="ARBA00022989"/>
    </source>
</evidence>
<evidence type="ECO:0000256" key="1">
    <source>
        <dbReference type="ARBA" id="ARBA00004141"/>
    </source>
</evidence>
<dbReference type="Proteomes" id="UP000002748">
    <property type="component" value="Unassembled WGS sequence"/>
</dbReference>
<comment type="caution">
    <text evidence="10">The sequence shown here is derived from an EMBL/GenBank/DDBJ whole genome shotgun (WGS) entry which is preliminary data.</text>
</comment>
<dbReference type="EMBL" id="ALBS01000087">
    <property type="protein sequence ID" value="EJT50815.1"/>
    <property type="molecule type" value="Genomic_DNA"/>
</dbReference>
<comment type="similarity">
    <text evidence="3">Belongs to the wax synthase family.</text>
</comment>
<keyword evidence="6 8" id="KW-1133">Transmembrane helix</keyword>
<evidence type="ECO:0000256" key="3">
    <source>
        <dbReference type="ARBA" id="ARBA00007282"/>
    </source>
</evidence>
<evidence type="ECO:0000256" key="8">
    <source>
        <dbReference type="SAM" id="Phobius"/>
    </source>
</evidence>
<dbReference type="OrthoDB" id="1077582at2759"/>
<keyword evidence="7 8" id="KW-0472">Membrane</keyword>
<keyword evidence="4" id="KW-0808">Transferase</keyword>